<evidence type="ECO:0000313" key="2">
    <source>
        <dbReference type="Proteomes" id="UP000649328"/>
    </source>
</evidence>
<reference evidence="1" key="1">
    <citation type="submission" date="2020-10" db="EMBL/GenBank/DDBJ databases">
        <title>The Whole-Genome Sequence of Metschnikowia persimmonesis, a Novel Endophytic Yeast Species Isolated from Medicinal Plant Diospyros kaki Thumb.</title>
        <authorList>
            <person name="Rahmat E."/>
            <person name="Kang Y."/>
        </authorList>
    </citation>
    <scope>NUCLEOTIDE SEQUENCE</scope>
    <source>
        <strain evidence="1">KIOM G15050</strain>
    </source>
</reference>
<sequence length="69" mass="7804">MSIKSTRIFRRSPFMIRSFVEKNVSRAEDVPTGPLSCGAVILILVYRTTPDDSSMIKLQQLLHSAKLRP</sequence>
<dbReference type="AlphaFoldDB" id="A0A8H7LCL8"/>
<organism evidence="1 2">
    <name type="scientific">Metschnikowia pulcherrima</name>
    <dbReference type="NCBI Taxonomy" id="27326"/>
    <lineage>
        <taxon>Eukaryota</taxon>
        <taxon>Fungi</taxon>
        <taxon>Dikarya</taxon>
        <taxon>Ascomycota</taxon>
        <taxon>Saccharomycotina</taxon>
        <taxon>Pichiomycetes</taxon>
        <taxon>Metschnikowiaceae</taxon>
        <taxon>Metschnikowia</taxon>
    </lineage>
</organism>
<proteinExistence type="predicted"/>
<protein>
    <submittedName>
        <fullName evidence="1">Uncharacterized protein</fullName>
    </submittedName>
</protein>
<gene>
    <name evidence="1" type="ORF">HF325_003620</name>
</gene>
<evidence type="ECO:0000313" key="1">
    <source>
        <dbReference type="EMBL" id="KAF8002655.1"/>
    </source>
</evidence>
<name>A0A8H7LCL8_9ASCO</name>
<dbReference type="Proteomes" id="UP000649328">
    <property type="component" value="Unassembled WGS sequence"/>
</dbReference>
<dbReference type="EMBL" id="JACBPP010000004">
    <property type="protein sequence ID" value="KAF8002655.1"/>
    <property type="molecule type" value="Genomic_DNA"/>
</dbReference>
<accession>A0A8H7LCL8</accession>
<keyword evidence="2" id="KW-1185">Reference proteome</keyword>
<comment type="caution">
    <text evidence="1">The sequence shown here is derived from an EMBL/GenBank/DDBJ whole genome shotgun (WGS) entry which is preliminary data.</text>
</comment>